<comment type="similarity">
    <text evidence="1">Belongs to the mTERF family.</text>
</comment>
<keyword evidence="2" id="KW-0804">Transcription</keyword>
<evidence type="ECO:0000256" key="2">
    <source>
        <dbReference type="ARBA" id="ARBA00022472"/>
    </source>
</evidence>
<evidence type="ECO:0000313" key="5">
    <source>
        <dbReference type="Proteomes" id="UP001189624"/>
    </source>
</evidence>
<dbReference type="FunFam" id="1.25.70.10:FF:000001">
    <property type="entry name" value="Mitochondrial transcription termination factor-like"/>
    <property type="match status" value="1"/>
</dbReference>
<evidence type="ECO:0000256" key="1">
    <source>
        <dbReference type="ARBA" id="ARBA00007692"/>
    </source>
</evidence>
<dbReference type="SMART" id="SM00733">
    <property type="entry name" value="Mterf"/>
    <property type="match status" value="5"/>
</dbReference>
<evidence type="ECO:0000313" key="4">
    <source>
        <dbReference type="EMBL" id="CAJ1963439.1"/>
    </source>
</evidence>
<dbReference type="GO" id="GO:0003676">
    <property type="term" value="F:nucleic acid binding"/>
    <property type="evidence" value="ECO:0007669"/>
    <property type="project" value="InterPro"/>
</dbReference>
<dbReference type="InterPro" id="IPR038538">
    <property type="entry name" value="MTERF_sf"/>
</dbReference>
<proteinExistence type="inferred from homology"/>
<keyword evidence="5" id="KW-1185">Reference proteome</keyword>
<dbReference type="Gene3D" id="1.25.70.10">
    <property type="entry name" value="Transcription termination factor 3, mitochondrial"/>
    <property type="match status" value="1"/>
</dbReference>
<dbReference type="PANTHER" id="PTHR13068">
    <property type="entry name" value="CGI-12 PROTEIN-RELATED"/>
    <property type="match status" value="1"/>
</dbReference>
<dbReference type="Gramene" id="rna-AYBTSS11_LOCUS19777">
    <property type="protein sequence ID" value="CAJ1963439.1"/>
    <property type="gene ID" value="gene-AYBTSS11_LOCUS19777"/>
</dbReference>
<dbReference type="GO" id="GO:0006353">
    <property type="term" value="P:DNA-templated transcription termination"/>
    <property type="evidence" value="ECO:0007669"/>
    <property type="project" value="UniProtKB-KW"/>
</dbReference>
<dbReference type="Proteomes" id="UP001189624">
    <property type="component" value="Chromosome 6"/>
</dbReference>
<keyword evidence="2" id="KW-0805">Transcription regulation</keyword>
<dbReference type="InterPro" id="IPR003690">
    <property type="entry name" value="MTERF"/>
</dbReference>
<name>A0AA86SNZ9_9FABA</name>
<reference evidence="4" key="1">
    <citation type="submission" date="2023-10" db="EMBL/GenBank/DDBJ databases">
        <authorList>
            <person name="Domelevo Entfellner J.-B."/>
        </authorList>
    </citation>
    <scope>NUCLEOTIDE SEQUENCE</scope>
</reference>
<accession>A0AA86SNZ9</accession>
<evidence type="ECO:0000256" key="3">
    <source>
        <dbReference type="ARBA" id="ARBA00022946"/>
    </source>
</evidence>
<keyword evidence="2" id="KW-0806">Transcription termination</keyword>
<sequence>MLNKLVYLRGVASTATSGSPFAHHYPLHFSLRFCTTTSNSPSFAVSYLIYNFGFSPESASRTSTSYNISFQSPEKPESVISFFRNRGFSKPQINNMVRKHPWLLSCDPCKRILPKFDFFLSKGVSSSKIVELVSTYPEVLAPSLKNHIVPTYELVYRFLQSDVNTIASMCGNLFFTSGYRPARNVRVLQENGVRESNIARLLRYRSKAVFSSTDIVKFVEKLKGLGFDPSKSAFAIALIAVTSLSRSRWKEKVNAFKKWGWSDEAVLEAFRRYPSCMLTSIEKINIVMNFWVNQLGWDALNLVQCPRILGSSMEKTIIPRGLVVQYLLAKGLRKKSASRFSPFIFCEKVFLEKYVIFFKEETCQLLKLYQQKNYVQGKEEDSGACGLVQALEKWIGVHVGVVKRKDQDQQQKYERFYSRKNKSRLGFSGLGGDILSGLGSDTMRNTFLDTCPKLKLRRYRSCHDMPGKYSAIEVETKSVFPHAERISTCCPGRIGGGCRQQGSH</sequence>
<dbReference type="AlphaFoldDB" id="A0AA86SNZ9"/>
<evidence type="ECO:0008006" key="6">
    <source>
        <dbReference type="Google" id="ProtNLM"/>
    </source>
</evidence>
<dbReference type="Pfam" id="PF02536">
    <property type="entry name" value="mTERF"/>
    <property type="match status" value="2"/>
</dbReference>
<organism evidence="4 5">
    <name type="scientific">Sphenostylis stenocarpa</name>
    <dbReference type="NCBI Taxonomy" id="92480"/>
    <lineage>
        <taxon>Eukaryota</taxon>
        <taxon>Viridiplantae</taxon>
        <taxon>Streptophyta</taxon>
        <taxon>Embryophyta</taxon>
        <taxon>Tracheophyta</taxon>
        <taxon>Spermatophyta</taxon>
        <taxon>Magnoliopsida</taxon>
        <taxon>eudicotyledons</taxon>
        <taxon>Gunneridae</taxon>
        <taxon>Pentapetalae</taxon>
        <taxon>rosids</taxon>
        <taxon>fabids</taxon>
        <taxon>Fabales</taxon>
        <taxon>Fabaceae</taxon>
        <taxon>Papilionoideae</taxon>
        <taxon>50 kb inversion clade</taxon>
        <taxon>NPAAA clade</taxon>
        <taxon>indigoferoid/millettioid clade</taxon>
        <taxon>Phaseoleae</taxon>
        <taxon>Sphenostylis</taxon>
    </lineage>
</organism>
<dbReference type="EMBL" id="OY731403">
    <property type="protein sequence ID" value="CAJ1963439.1"/>
    <property type="molecule type" value="Genomic_DNA"/>
</dbReference>
<protein>
    <recommendedName>
        <fullName evidence="6">Mitochondrial transcription termination factor</fullName>
    </recommendedName>
</protein>
<dbReference type="PANTHER" id="PTHR13068:SF91">
    <property type="entry name" value="TRANSCRIPTION TERMINATION FACTOR FAMILY PROTEIN"/>
    <property type="match status" value="1"/>
</dbReference>
<gene>
    <name evidence="4" type="ORF">AYBTSS11_LOCUS19777</name>
</gene>
<keyword evidence="3" id="KW-0809">Transit peptide</keyword>